<dbReference type="InterPro" id="IPR003748">
    <property type="entry name" value="DUF169"/>
</dbReference>
<dbReference type="Pfam" id="PF02596">
    <property type="entry name" value="DUF169"/>
    <property type="match status" value="1"/>
</dbReference>
<evidence type="ECO:0000313" key="2">
    <source>
        <dbReference type="Proteomes" id="UP000248806"/>
    </source>
</evidence>
<protein>
    <submittedName>
        <fullName evidence="1">Uncharacterized protein (DUF169 family)</fullName>
    </submittedName>
</protein>
<dbReference type="PANTHER" id="PTHR37954:SF3">
    <property type="entry name" value="DUF169 DOMAIN-CONTAINING PROTEIN"/>
    <property type="match status" value="1"/>
</dbReference>
<name>A0A326UTE2_THEHA</name>
<dbReference type="Proteomes" id="UP000248806">
    <property type="component" value="Unassembled WGS sequence"/>
</dbReference>
<keyword evidence="2" id="KW-1185">Reference proteome</keyword>
<proteinExistence type="predicted"/>
<gene>
    <name evidence="1" type="ORF">EI42_00140</name>
</gene>
<dbReference type="PANTHER" id="PTHR37954">
    <property type="entry name" value="BLL4979 PROTEIN"/>
    <property type="match status" value="1"/>
</dbReference>
<sequence length="237" mass="25915">MDKQLAQQFVDALHARHVPVGLAFVEEVPASVGHIDRKVPSACTFWVLAEKGVFFASAEDHQECPIGMMTMGFTMPQEAQERAQSLVQTMASVQYFSPDEVSALPTVKKPHNSIVYGRLDRFPDEVDPDVVLCILDTQQAMLIAEALGQVNWLQGGQVAFGRPTCGVIPRTIQTGEPSMSFGCVGARTYIELTPGEVVMTLPATRFPELVERLTTIVQANEALAPFHQGQKAKFASI</sequence>
<dbReference type="EMBL" id="QKUF01000001">
    <property type="protein sequence ID" value="PZW35973.1"/>
    <property type="molecule type" value="Genomic_DNA"/>
</dbReference>
<accession>A0A326UTE2</accession>
<reference evidence="1 2" key="1">
    <citation type="submission" date="2018-06" db="EMBL/GenBank/DDBJ databases">
        <title>Genomic Encyclopedia of Archaeal and Bacterial Type Strains, Phase II (KMG-II): from individual species to whole genera.</title>
        <authorList>
            <person name="Goeker M."/>
        </authorList>
    </citation>
    <scope>NUCLEOTIDE SEQUENCE [LARGE SCALE GENOMIC DNA]</scope>
    <source>
        <strain evidence="1 2">ATCC BAA-1881</strain>
    </source>
</reference>
<dbReference type="AlphaFoldDB" id="A0A326UTE2"/>
<dbReference type="RefSeq" id="WP_170142257.1">
    <property type="nucleotide sequence ID" value="NZ_BIFX01000001.1"/>
</dbReference>
<comment type="caution">
    <text evidence="1">The sequence shown here is derived from an EMBL/GenBank/DDBJ whole genome shotgun (WGS) entry which is preliminary data.</text>
</comment>
<evidence type="ECO:0000313" key="1">
    <source>
        <dbReference type="EMBL" id="PZW35973.1"/>
    </source>
</evidence>
<organism evidence="1 2">
    <name type="scientific">Thermosporothrix hazakensis</name>
    <dbReference type="NCBI Taxonomy" id="644383"/>
    <lineage>
        <taxon>Bacteria</taxon>
        <taxon>Bacillati</taxon>
        <taxon>Chloroflexota</taxon>
        <taxon>Ktedonobacteria</taxon>
        <taxon>Ktedonobacterales</taxon>
        <taxon>Thermosporotrichaceae</taxon>
        <taxon>Thermosporothrix</taxon>
    </lineage>
</organism>